<sequence>MTGRRDIEGIGAGAEDLPGSLDVAAIPPADPDSVTQLLGEVEKGESGAWNRIYALLYRDLHQIARSQIRQQRRGHVRSPTSLISETWLKLASADFSVENRAHLVALVARAMRFVLLDEVRRTLAEKRGEGMDLLPLDETTEPGQSSRLEQLLILDQALNDLAKLDARLAQVVEMRYFGGLSELEIAGVLKVTERTVRRDWRKARAFLFSHLGEGELPDPV</sequence>
<comment type="similarity">
    <text evidence="1">Belongs to the sigma-70 factor family. ECF subfamily.</text>
</comment>
<dbReference type="NCBIfam" id="TIGR02937">
    <property type="entry name" value="sigma70-ECF"/>
    <property type="match status" value="1"/>
</dbReference>
<keyword evidence="3" id="KW-0731">Sigma factor</keyword>
<dbReference type="InterPro" id="IPR036388">
    <property type="entry name" value="WH-like_DNA-bd_sf"/>
</dbReference>
<dbReference type="PANTHER" id="PTHR43133:SF39">
    <property type="entry name" value="SIMILAR TO RNA POLYMERASE SIGMA-E FACTOR"/>
    <property type="match status" value="1"/>
</dbReference>
<evidence type="ECO:0000259" key="5">
    <source>
        <dbReference type="Pfam" id="PF07638"/>
    </source>
</evidence>
<keyword evidence="4" id="KW-0804">Transcription</keyword>
<keyword evidence="2" id="KW-0805">Transcription regulation</keyword>
<dbReference type="EMBL" id="PDWW01000009">
    <property type="protein sequence ID" value="KAF1725470.1"/>
    <property type="molecule type" value="Genomic_DNA"/>
</dbReference>
<dbReference type="InterPro" id="IPR013325">
    <property type="entry name" value="RNA_pol_sigma_r2"/>
</dbReference>
<dbReference type="Pfam" id="PF07638">
    <property type="entry name" value="Sigma70_ECF"/>
    <property type="match status" value="1"/>
</dbReference>
<dbReference type="InterPro" id="IPR039425">
    <property type="entry name" value="RNA_pol_sigma-70-like"/>
</dbReference>
<dbReference type="Proteomes" id="UP000781710">
    <property type="component" value="Unassembled WGS sequence"/>
</dbReference>
<dbReference type="SUPFAM" id="SSF88659">
    <property type="entry name" value="Sigma3 and sigma4 domains of RNA polymerase sigma factors"/>
    <property type="match status" value="1"/>
</dbReference>
<dbReference type="SUPFAM" id="SSF88946">
    <property type="entry name" value="Sigma2 domain of RNA polymerase sigma factors"/>
    <property type="match status" value="1"/>
</dbReference>
<evidence type="ECO:0000256" key="3">
    <source>
        <dbReference type="ARBA" id="ARBA00023082"/>
    </source>
</evidence>
<dbReference type="InterPro" id="IPR053812">
    <property type="entry name" value="HTH_Sigma70_ECF-like"/>
</dbReference>
<accession>A0ABQ6ZHQ5</accession>
<evidence type="ECO:0000313" key="7">
    <source>
        <dbReference type="Proteomes" id="UP000781710"/>
    </source>
</evidence>
<keyword evidence="7" id="KW-1185">Reference proteome</keyword>
<protein>
    <submittedName>
        <fullName evidence="6">RNA polymerase subunit sigma-70</fullName>
    </submittedName>
</protein>
<dbReference type="InterPro" id="IPR011517">
    <property type="entry name" value="RNA_pol_sigma70_ECF-like"/>
</dbReference>
<evidence type="ECO:0000256" key="4">
    <source>
        <dbReference type="ARBA" id="ARBA00023163"/>
    </source>
</evidence>
<dbReference type="PANTHER" id="PTHR43133">
    <property type="entry name" value="RNA POLYMERASE ECF-TYPE SIGMA FACTO"/>
    <property type="match status" value="1"/>
</dbReference>
<proteinExistence type="inferred from homology"/>
<dbReference type="NCBIfam" id="TIGR02999">
    <property type="entry name" value="Sig-70_X6"/>
    <property type="match status" value="1"/>
</dbReference>
<dbReference type="InterPro" id="IPR014284">
    <property type="entry name" value="RNA_pol_sigma-70_dom"/>
</dbReference>
<dbReference type="RefSeq" id="WP_162337456.1">
    <property type="nucleotide sequence ID" value="NZ_JBHSRQ010000015.1"/>
</dbReference>
<feature type="domain" description="RNA polymerase sigma-70 ECF-like HTH" evidence="5">
    <location>
        <begin position="32"/>
        <end position="211"/>
    </location>
</feature>
<evidence type="ECO:0000256" key="2">
    <source>
        <dbReference type="ARBA" id="ARBA00023015"/>
    </source>
</evidence>
<gene>
    <name evidence="6" type="ORF">CSC78_08365</name>
</gene>
<comment type="caution">
    <text evidence="6">The sequence shown here is derived from an EMBL/GenBank/DDBJ whole genome shotgun (WGS) entry which is preliminary data.</text>
</comment>
<name>A0ABQ6ZHQ5_9GAMM</name>
<evidence type="ECO:0000313" key="6">
    <source>
        <dbReference type="EMBL" id="KAF1725470.1"/>
    </source>
</evidence>
<reference evidence="6 7" key="1">
    <citation type="submission" date="2017-10" db="EMBL/GenBank/DDBJ databases">
        <title>Whole genome sequencing of members of genus Pseudoxanthomonas.</title>
        <authorList>
            <person name="Kumar S."/>
            <person name="Bansal K."/>
            <person name="Kaur A."/>
            <person name="Patil P."/>
            <person name="Sharma S."/>
            <person name="Patil P.B."/>
        </authorList>
    </citation>
    <scope>NUCLEOTIDE SEQUENCE [LARGE SCALE GENOMIC DNA]</scope>
    <source>
        <strain evidence="6 7">DSM 17109</strain>
    </source>
</reference>
<dbReference type="Gene3D" id="1.10.10.10">
    <property type="entry name" value="Winged helix-like DNA-binding domain superfamily/Winged helix DNA-binding domain"/>
    <property type="match status" value="1"/>
</dbReference>
<dbReference type="InterPro" id="IPR013324">
    <property type="entry name" value="RNA_pol_sigma_r3/r4-like"/>
</dbReference>
<organism evidence="6 7">
    <name type="scientific">Pseudoxanthomonas japonensis</name>
    <dbReference type="NCBI Taxonomy" id="69284"/>
    <lineage>
        <taxon>Bacteria</taxon>
        <taxon>Pseudomonadati</taxon>
        <taxon>Pseudomonadota</taxon>
        <taxon>Gammaproteobacteria</taxon>
        <taxon>Lysobacterales</taxon>
        <taxon>Lysobacteraceae</taxon>
        <taxon>Pseudoxanthomonas</taxon>
    </lineage>
</organism>
<evidence type="ECO:0000256" key="1">
    <source>
        <dbReference type="ARBA" id="ARBA00010641"/>
    </source>
</evidence>